<organism evidence="1 2">
    <name type="scientific">Aristaeella hokkaidonensis</name>
    <dbReference type="NCBI Taxonomy" id="3046382"/>
    <lineage>
        <taxon>Bacteria</taxon>
        <taxon>Bacillati</taxon>
        <taxon>Bacillota</taxon>
        <taxon>Clostridia</taxon>
        <taxon>Eubacteriales</taxon>
        <taxon>Aristaeellaceae</taxon>
        <taxon>Aristaeella</taxon>
    </lineage>
</organism>
<keyword evidence="2" id="KW-1185">Reference proteome</keyword>
<evidence type="ECO:0000313" key="2">
    <source>
        <dbReference type="Proteomes" id="UP000682782"/>
    </source>
</evidence>
<dbReference type="Proteomes" id="UP000682782">
    <property type="component" value="Chromosome"/>
</dbReference>
<gene>
    <name evidence="1" type="ORF">JYE49_10820</name>
</gene>
<protein>
    <submittedName>
        <fullName evidence="1">Uncharacterized protein</fullName>
    </submittedName>
</protein>
<reference evidence="1" key="1">
    <citation type="submission" date="2021-01" db="EMBL/GenBank/DDBJ databases">
        <title>Complete genome sequence of Clostridiales bacterium R-7.</title>
        <authorList>
            <person name="Mahoney-Kurpe S.C."/>
            <person name="Palevich N."/>
            <person name="Koike S."/>
            <person name="Moon C.D."/>
            <person name="Attwood G.T."/>
        </authorList>
    </citation>
    <scope>NUCLEOTIDE SEQUENCE</scope>
    <source>
        <strain evidence="1">R-7</strain>
    </source>
</reference>
<name>A0AC61N5T4_9FIRM</name>
<proteinExistence type="predicted"/>
<evidence type="ECO:0000313" key="1">
    <source>
        <dbReference type="EMBL" id="QUC66348.1"/>
    </source>
</evidence>
<sequence>MKEEYKGILNEWLENPSWREYFEKAPSEKCKKVIALGFVYSELETEEILDELEVAEKELVLVDWQYLYKHAHGPEKKRIHDRIVELGGEI</sequence>
<accession>A0AC61N5T4</accession>
<dbReference type="EMBL" id="CP068393">
    <property type="protein sequence ID" value="QUC66348.1"/>
    <property type="molecule type" value="Genomic_DNA"/>
</dbReference>